<name>A0ABN2TNX5_9MICO</name>
<dbReference type="InterPro" id="IPR036590">
    <property type="entry name" value="SRAP-like"/>
</dbReference>
<gene>
    <name evidence="10" type="ORF">GCM10009755_29340</name>
</gene>
<dbReference type="PANTHER" id="PTHR13604:SF0">
    <property type="entry name" value="ABASIC SITE PROCESSING PROTEIN HMCES"/>
    <property type="match status" value="1"/>
</dbReference>
<evidence type="ECO:0000256" key="3">
    <source>
        <dbReference type="ARBA" id="ARBA00022763"/>
    </source>
</evidence>
<evidence type="ECO:0000256" key="9">
    <source>
        <dbReference type="SAM" id="MobiDB-lite"/>
    </source>
</evidence>
<evidence type="ECO:0000256" key="2">
    <source>
        <dbReference type="ARBA" id="ARBA00022670"/>
    </source>
</evidence>
<accession>A0ABN2TNX5</accession>
<dbReference type="EC" id="3.4.-.-" evidence="8"/>
<evidence type="ECO:0000313" key="10">
    <source>
        <dbReference type="EMBL" id="GAA2015703.1"/>
    </source>
</evidence>
<feature type="compositionally biased region" description="Low complexity" evidence="9">
    <location>
        <begin position="1"/>
        <end position="14"/>
    </location>
</feature>
<reference evidence="10 11" key="1">
    <citation type="journal article" date="2019" name="Int. J. Syst. Evol. Microbiol.">
        <title>The Global Catalogue of Microorganisms (GCM) 10K type strain sequencing project: providing services to taxonomists for standard genome sequencing and annotation.</title>
        <authorList>
            <consortium name="The Broad Institute Genomics Platform"/>
            <consortium name="The Broad Institute Genome Sequencing Center for Infectious Disease"/>
            <person name="Wu L."/>
            <person name="Ma J."/>
        </authorList>
    </citation>
    <scope>NUCLEOTIDE SEQUENCE [LARGE SCALE GENOMIC DNA]</scope>
    <source>
        <strain evidence="10 11">JCM 14546</strain>
    </source>
</reference>
<sequence>MHERTGAAAVVVGGDVRPAERSADESNDGTGRSMVMPLASWDHRSMCGRLNMSTDPADLADELQIEMMTYTYAPRYNVPPGAPLPILVDRPDDEGTLFRRLETARWGLVPGWAKDEKIGFRAFNARSETVEDKPMFRKAFESRRCVVPVTGYYEWHATETGKEPWLMHAADGGPLFMAGLFEFRKRGEADGPTADPAVRDGWLVSTTIITAPAAGHLAELHDRMPVMLPRDLLAAWMDPGAGGAEAREMLKALVADFDPGRVDRYRVSTAVGNVRNQGAELAEPLGDEL</sequence>
<keyword evidence="3" id="KW-0227">DNA damage</keyword>
<keyword evidence="4 8" id="KW-0378">Hydrolase</keyword>
<evidence type="ECO:0000256" key="8">
    <source>
        <dbReference type="RuleBase" id="RU364100"/>
    </source>
</evidence>
<keyword evidence="6" id="KW-0238">DNA-binding</keyword>
<keyword evidence="11" id="KW-1185">Reference proteome</keyword>
<evidence type="ECO:0000256" key="4">
    <source>
        <dbReference type="ARBA" id="ARBA00022801"/>
    </source>
</evidence>
<dbReference type="EMBL" id="BAAANO010000039">
    <property type="protein sequence ID" value="GAA2015703.1"/>
    <property type="molecule type" value="Genomic_DNA"/>
</dbReference>
<evidence type="ECO:0000256" key="6">
    <source>
        <dbReference type="ARBA" id="ARBA00023125"/>
    </source>
</evidence>
<evidence type="ECO:0000256" key="7">
    <source>
        <dbReference type="ARBA" id="ARBA00023239"/>
    </source>
</evidence>
<proteinExistence type="inferred from homology"/>
<dbReference type="Gene3D" id="3.90.1680.10">
    <property type="entry name" value="SOS response associated peptidase-like"/>
    <property type="match status" value="1"/>
</dbReference>
<organism evidence="10 11">
    <name type="scientific">Brevibacterium samyangense</name>
    <dbReference type="NCBI Taxonomy" id="366888"/>
    <lineage>
        <taxon>Bacteria</taxon>
        <taxon>Bacillati</taxon>
        <taxon>Actinomycetota</taxon>
        <taxon>Actinomycetes</taxon>
        <taxon>Micrococcales</taxon>
        <taxon>Brevibacteriaceae</taxon>
        <taxon>Brevibacterium</taxon>
    </lineage>
</organism>
<dbReference type="Proteomes" id="UP001500755">
    <property type="component" value="Unassembled WGS sequence"/>
</dbReference>
<dbReference type="SUPFAM" id="SSF143081">
    <property type="entry name" value="BB1717-like"/>
    <property type="match status" value="1"/>
</dbReference>
<evidence type="ECO:0000313" key="11">
    <source>
        <dbReference type="Proteomes" id="UP001500755"/>
    </source>
</evidence>
<dbReference type="PANTHER" id="PTHR13604">
    <property type="entry name" value="DC12-RELATED"/>
    <property type="match status" value="1"/>
</dbReference>
<keyword evidence="5" id="KW-0190">Covalent protein-DNA linkage</keyword>
<evidence type="ECO:0000256" key="1">
    <source>
        <dbReference type="ARBA" id="ARBA00008136"/>
    </source>
</evidence>
<feature type="region of interest" description="Disordered" evidence="9">
    <location>
        <begin position="1"/>
        <end position="33"/>
    </location>
</feature>
<protein>
    <recommendedName>
        <fullName evidence="8">Abasic site processing protein</fullName>
        <ecNumber evidence="8">3.4.-.-</ecNumber>
    </recommendedName>
</protein>
<keyword evidence="7" id="KW-0456">Lyase</keyword>
<comment type="caution">
    <text evidence="10">The sequence shown here is derived from an EMBL/GenBank/DDBJ whole genome shotgun (WGS) entry which is preliminary data.</text>
</comment>
<comment type="similarity">
    <text evidence="1 8">Belongs to the SOS response-associated peptidase family.</text>
</comment>
<dbReference type="InterPro" id="IPR003738">
    <property type="entry name" value="SRAP"/>
</dbReference>
<keyword evidence="2 8" id="KW-0645">Protease</keyword>
<evidence type="ECO:0000256" key="5">
    <source>
        <dbReference type="ARBA" id="ARBA00023124"/>
    </source>
</evidence>
<dbReference type="Pfam" id="PF02586">
    <property type="entry name" value="SRAP"/>
    <property type="match status" value="1"/>
</dbReference>